<keyword evidence="3" id="KW-1185">Reference proteome</keyword>
<name>A0A0S3SX86_PHAAN</name>
<dbReference type="PANTHER" id="PTHR35117">
    <property type="entry name" value="MYOSIN-M HEAVY PROTEIN"/>
    <property type="match status" value="1"/>
</dbReference>
<feature type="non-terminal residue" evidence="2">
    <location>
        <position position="91"/>
    </location>
</feature>
<sequence>MLNQYILMKRQNKLLEEENVNVMREKIRIQNLLQDLQNALDSFNARSPMSNVTAMITNSVIVPPMENFIKTPPVASTSTVFPVQNTPSLPA</sequence>
<feature type="coiled-coil region" evidence="1">
    <location>
        <begin position="15"/>
        <end position="46"/>
    </location>
</feature>
<evidence type="ECO:0000256" key="1">
    <source>
        <dbReference type="SAM" id="Coils"/>
    </source>
</evidence>
<evidence type="ECO:0000313" key="3">
    <source>
        <dbReference type="Proteomes" id="UP000291084"/>
    </source>
</evidence>
<organism evidence="2 3">
    <name type="scientific">Vigna angularis var. angularis</name>
    <dbReference type="NCBI Taxonomy" id="157739"/>
    <lineage>
        <taxon>Eukaryota</taxon>
        <taxon>Viridiplantae</taxon>
        <taxon>Streptophyta</taxon>
        <taxon>Embryophyta</taxon>
        <taxon>Tracheophyta</taxon>
        <taxon>Spermatophyta</taxon>
        <taxon>Magnoliopsida</taxon>
        <taxon>eudicotyledons</taxon>
        <taxon>Gunneridae</taxon>
        <taxon>Pentapetalae</taxon>
        <taxon>rosids</taxon>
        <taxon>fabids</taxon>
        <taxon>Fabales</taxon>
        <taxon>Fabaceae</taxon>
        <taxon>Papilionoideae</taxon>
        <taxon>50 kb inversion clade</taxon>
        <taxon>NPAAA clade</taxon>
        <taxon>indigoferoid/millettioid clade</taxon>
        <taxon>Phaseoleae</taxon>
        <taxon>Vigna</taxon>
    </lineage>
</organism>
<gene>
    <name evidence="2" type="primary">Vigan.09G075900</name>
    <name evidence="2" type="ORF">VIGAN_09075900</name>
</gene>
<dbReference type="EMBL" id="AP015042">
    <property type="protein sequence ID" value="BAT97343.1"/>
    <property type="molecule type" value="Genomic_DNA"/>
</dbReference>
<dbReference type="Proteomes" id="UP000291084">
    <property type="component" value="Chromosome 9"/>
</dbReference>
<protein>
    <submittedName>
        <fullName evidence="2">Uncharacterized protein</fullName>
    </submittedName>
</protein>
<reference evidence="2 3" key="1">
    <citation type="journal article" date="2015" name="Sci. Rep.">
        <title>The power of single molecule real-time sequencing technology in the de novo assembly of a eukaryotic genome.</title>
        <authorList>
            <person name="Sakai H."/>
            <person name="Naito K."/>
            <person name="Ogiso-Tanaka E."/>
            <person name="Takahashi Y."/>
            <person name="Iseki K."/>
            <person name="Muto C."/>
            <person name="Satou K."/>
            <person name="Teruya K."/>
            <person name="Shiroma A."/>
            <person name="Shimoji M."/>
            <person name="Hirano T."/>
            <person name="Itoh T."/>
            <person name="Kaga A."/>
            <person name="Tomooka N."/>
        </authorList>
    </citation>
    <scope>NUCLEOTIDE SEQUENCE [LARGE SCALE GENOMIC DNA]</scope>
    <source>
        <strain evidence="3">cv. Shumari</strain>
    </source>
</reference>
<evidence type="ECO:0000313" key="2">
    <source>
        <dbReference type="EMBL" id="BAT97343.1"/>
    </source>
</evidence>
<keyword evidence="1" id="KW-0175">Coiled coil</keyword>
<proteinExistence type="predicted"/>
<accession>A0A0S3SX86</accession>
<dbReference type="AlphaFoldDB" id="A0A0S3SX86"/>
<dbReference type="OrthoDB" id="1449952at2759"/>
<dbReference type="PANTHER" id="PTHR35117:SF1">
    <property type="entry name" value="MYOSIN-M HEAVY PROTEIN"/>
    <property type="match status" value="1"/>
</dbReference>